<organism evidence="1 2">
    <name type="scientific">Liparis tanakae</name>
    <name type="common">Tanaka's snailfish</name>
    <dbReference type="NCBI Taxonomy" id="230148"/>
    <lineage>
        <taxon>Eukaryota</taxon>
        <taxon>Metazoa</taxon>
        <taxon>Chordata</taxon>
        <taxon>Craniata</taxon>
        <taxon>Vertebrata</taxon>
        <taxon>Euteleostomi</taxon>
        <taxon>Actinopterygii</taxon>
        <taxon>Neopterygii</taxon>
        <taxon>Teleostei</taxon>
        <taxon>Neoteleostei</taxon>
        <taxon>Acanthomorphata</taxon>
        <taxon>Eupercaria</taxon>
        <taxon>Perciformes</taxon>
        <taxon>Cottioidei</taxon>
        <taxon>Cottales</taxon>
        <taxon>Liparidae</taxon>
        <taxon>Liparis</taxon>
    </lineage>
</organism>
<reference evidence="1 2" key="1">
    <citation type="submission" date="2019-03" db="EMBL/GenBank/DDBJ databases">
        <title>First draft genome of Liparis tanakae, snailfish: a comprehensive survey of snailfish specific genes.</title>
        <authorList>
            <person name="Kim W."/>
            <person name="Song I."/>
            <person name="Jeong J.-H."/>
            <person name="Kim D."/>
            <person name="Kim S."/>
            <person name="Ryu S."/>
            <person name="Song J.Y."/>
            <person name="Lee S.K."/>
        </authorList>
    </citation>
    <scope>NUCLEOTIDE SEQUENCE [LARGE SCALE GENOMIC DNA]</scope>
    <source>
        <tissue evidence="1">Muscle</tissue>
    </source>
</reference>
<evidence type="ECO:0000313" key="2">
    <source>
        <dbReference type="Proteomes" id="UP000314294"/>
    </source>
</evidence>
<accession>A0A4Z2H3Y2</accession>
<protein>
    <submittedName>
        <fullName evidence="1">Ras-specific guanine nucleotide-releasing factor RalGPS1</fullName>
    </submittedName>
</protein>
<name>A0A4Z2H3Y2_9TELE</name>
<comment type="caution">
    <text evidence="1">The sequence shown here is derived from an EMBL/GenBank/DDBJ whole genome shotgun (WGS) entry which is preliminary data.</text>
</comment>
<evidence type="ECO:0000313" key="1">
    <source>
        <dbReference type="EMBL" id="TNN60577.1"/>
    </source>
</evidence>
<sequence>MAIMADDPEHPDVFLLTDSEQGNTYKYQAGNRMNALLWFKHLSAACQSNRQQVASWTKFWVALCETQLYYYAAKSLKATERKHYYHVVNDRTSV</sequence>
<dbReference type="OrthoDB" id="546434at2759"/>
<dbReference type="Gene3D" id="2.30.29.30">
    <property type="entry name" value="Pleckstrin-homology domain (PH domain)/Phosphotyrosine-binding domain (PTB)"/>
    <property type="match status" value="2"/>
</dbReference>
<keyword evidence="2" id="KW-1185">Reference proteome</keyword>
<dbReference type="InterPro" id="IPR011993">
    <property type="entry name" value="PH-like_dom_sf"/>
</dbReference>
<dbReference type="Proteomes" id="UP000314294">
    <property type="component" value="Unassembled WGS sequence"/>
</dbReference>
<proteinExistence type="predicted"/>
<dbReference type="AlphaFoldDB" id="A0A4Z2H3Y2"/>
<dbReference type="EMBL" id="SRLO01000331">
    <property type="protein sequence ID" value="TNN60577.1"/>
    <property type="molecule type" value="Genomic_DNA"/>
</dbReference>
<gene>
    <name evidence="1" type="primary">RALGPS1_1</name>
    <name evidence="1" type="ORF">EYF80_029178</name>
</gene>